<dbReference type="Gene3D" id="3.40.430.10">
    <property type="entry name" value="Dihydrofolate Reductase, subunit A"/>
    <property type="match status" value="1"/>
</dbReference>
<proteinExistence type="predicted"/>
<feature type="domain" description="Bacterial bifunctional deaminase-reductase C-terminal" evidence="1">
    <location>
        <begin position="3"/>
        <end position="175"/>
    </location>
</feature>
<dbReference type="InterPro" id="IPR050765">
    <property type="entry name" value="Riboflavin_Biosynth_HTPR"/>
</dbReference>
<dbReference type="KEGG" id="pseg:D3H65_32375"/>
<dbReference type="AlphaFoldDB" id="A0A3B7MV34"/>
<dbReference type="InterPro" id="IPR024072">
    <property type="entry name" value="DHFR-like_dom_sf"/>
</dbReference>
<protein>
    <submittedName>
        <fullName evidence="2">Dihydrofolate reductase</fullName>
    </submittedName>
</protein>
<dbReference type="Proteomes" id="UP000263900">
    <property type="component" value="Chromosome"/>
</dbReference>
<dbReference type="Pfam" id="PF01872">
    <property type="entry name" value="RibD_C"/>
    <property type="match status" value="1"/>
</dbReference>
<gene>
    <name evidence="2" type="ORF">D3H65_32375</name>
</gene>
<dbReference type="SUPFAM" id="SSF53597">
    <property type="entry name" value="Dihydrofolate reductase-like"/>
    <property type="match status" value="1"/>
</dbReference>
<sequence>MKKVIAAINMTIDGFCDHTSGVADEALHQHYADLLRSAGTVLYGRITYQLMEYWRTVLDNPTGDKGMDDFAAAIDNVPKIVFSRTLKNVDWKSAKLASQDPEQEVLELKQQSGKDVFACSPSMIVALTKLNLIDEYQLCIHPVIAGSGLPLFKNISEQITLRLIKTKTFGSGVVLHYYEPANKRTTNG</sequence>
<evidence type="ECO:0000259" key="1">
    <source>
        <dbReference type="Pfam" id="PF01872"/>
    </source>
</evidence>
<dbReference type="PANTHER" id="PTHR38011:SF11">
    <property type="entry name" value="2,5-DIAMINO-6-RIBOSYLAMINO-4(3H)-PYRIMIDINONE 5'-PHOSPHATE REDUCTASE"/>
    <property type="match status" value="1"/>
</dbReference>
<accession>A0A3B7MV34</accession>
<organism evidence="2 3">
    <name type="scientific">Paraflavitalea soli</name>
    <dbReference type="NCBI Taxonomy" id="2315862"/>
    <lineage>
        <taxon>Bacteria</taxon>
        <taxon>Pseudomonadati</taxon>
        <taxon>Bacteroidota</taxon>
        <taxon>Chitinophagia</taxon>
        <taxon>Chitinophagales</taxon>
        <taxon>Chitinophagaceae</taxon>
        <taxon>Paraflavitalea</taxon>
    </lineage>
</organism>
<dbReference type="EMBL" id="CP032157">
    <property type="protein sequence ID" value="AXY78402.1"/>
    <property type="molecule type" value="Genomic_DNA"/>
</dbReference>
<evidence type="ECO:0000313" key="3">
    <source>
        <dbReference type="Proteomes" id="UP000263900"/>
    </source>
</evidence>
<dbReference type="GO" id="GO:0008703">
    <property type="term" value="F:5-amino-6-(5-phosphoribosylamino)uracil reductase activity"/>
    <property type="evidence" value="ECO:0007669"/>
    <property type="project" value="InterPro"/>
</dbReference>
<dbReference type="OrthoDB" id="195113at2"/>
<dbReference type="InterPro" id="IPR002734">
    <property type="entry name" value="RibDG_C"/>
</dbReference>
<dbReference type="RefSeq" id="WP_119054274.1">
    <property type="nucleotide sequence ID" value="NZ_CP032157.1"/>
</dbReference>
<evidence type="ECO:0000313" key="2">
    <source>
        <dbReference type="EMBL" id="AXY78402.1"/>
    </source>
</evidence>
<name>A0A3B7MV34_9BACT</name>
<dbReference type="PANTHER" id="PTHR38011">
    <property type="entry name" value="DIHYDROFOLATE REDUCTASE FAMILY PROTEIN (AFU_ORTHOLOGUE AFUA_8G06820)"/>
    <property type="match status" value="1"/>
</dbReference>
<keyword evidence="3" id="KW-1185">Reference proteome</keyword>
<dbReference type="GO" id="GO:0009231">
    <property type="term" value="P:riboflavin biosynthetic process"/>
    <property type="evidence" value="ECO:0007669"/>
    <property type="project" value="InterPro"/>
</dbReference>
<reference evidence="2 3" key="1">
    <citation type="submission" date="2018-09" db="EMBL/GenBank/DDBJ databases">
        <title>Genome sequencing of strain 6GH32-13.</title>
        <authorList>
            <person name="Weon H.-Y."/>
            <person name="Heo J."/>
            <person name="Kwon S.-W."/>
        </authorList>
    </citation>
    <scope>NUCLEOTIDE SEQUENCE [LARGE SCALE GENOMIC DNA]</scope>
    <source>
        <strain evidence="2 3">5GH32-13</strain>
    </source>
</reference>